<dbReference type="Proteomes" id="UP000027222">
    <property type="component" value="Unassembled WGS sequence"/>
</dbReference>
<dbReference type="AlphaFoldDB" id="A0A067SHT5"/>
<protein>
    <submittedName>
        <fullName evidence="2">Uncharacterized protein</fullName>
    </submittedName>
</protein>
<dbReference type="EMBL" id="KL142416">
    <property type="protein sequence ID" value="KDR67299.1"/>
    <property type="molecule type" value="Genomic_DNA"/>
</dbReference>
<name>A0A067SHT5_GALM3</name>
<sequence length="175" mass="18688">MQFSAIFPAFILGCAFVQATPLSTAKEHEGPTLFKTTFNTTPDDVLSAALANHGLQSLVDPNAIHTTATSPIPETSLEKRQTNPIIVFCSGSNCSGSCFAFALIGTPLNTCFGQAPNPYFSFFISNPYYVELLFQVGVAANPSCNLMSIVPQTNTCFNISPFGQSWAALNTGVTF</sequence>
<evidence type="ECO:0000313" key="2">
    <source>
        <dbReference type="EMBL" id="KDR67299.1"/>
    </source>
</evidence>
<reference evidence="3" key="1">
    <citation type="journal article" date="2014" name="Proc. Natl. Acad. Sci. U.S.A.">
        <title>Extensive sampling of basidiomycete genomes demonstrates inadequacy of the white-rot/brown-rot paradigm for wood decay fungi.</title>
        <authorList>
            <person name="Riley R."/>
            <person name="Salamov A.A."/>
            <person name="Brown D.W."/>
            <person name="Nagy L.G."/>
            <person name="Floudas D."/>
            <person name="Held B.W."/>
            <person name="Levasseur A."/>
            <person name="Lombard V."/>
            <person name="Morin E."/>
            <person name="Otillar R."/>
            <person name="Lindquist E.A."/>
            <person name="Sun H."/>
            <person name="LaButti K.M."/>
            <person name="Schmutz J."/>
            <person name="Jabbour D."/>
            <person name="Luo H."/>
            <person name="Baker S.E."/>
            <person name="Pisabarro A.G."/>
            <person name="Walton J.D."/>
            <person name="Blanchette R.A."/>
            <person name="Henrissat B."/>
            <person name="Martin F."/>
            <person name="Cullen D."/>
            <person name="Hibbett D.S."/>
            <person name="Grigoriev I.V."/>
        </authorList>
    </citation>
    <scope>NUCLEOTIDE SEQUENCE [LARGE SCALE GENOMIC DNA]</scope>
    <source>
        <strain evidence="3">CBS 339.88</strain>
    </source>
</reference>
<feature type="chain" id="PRO_5001648958" evidence="1">
    <location>
        <begin position="20"/>
        <end position="175"/>
    </location>
</feature>
<accession>A0A067SHT5</accession>
<evidence type="ECO:0000256" key="1">
    <source>
        <dbReference type="SAM" id="SignalP"/>
    </source>
</evidence>
<keyword evidence="3" id="KW-1185">Reference proteome</keyword>
<dbReference type="OrthoDB" id="2744598at2759"/>
<proteinExistence type="predicted"/>
<keyword evidence="1" id="KW-0732">Signal</keyword>
<gene>
    <name evidence="2" type="ORF">GALMADRAFT_147289</name>
</gene>
<dbReference type="HOGENOM" id="CLU_1326460_0_0_1"/>
<feature type="signal peptide" evidence="1">
    <location>
        <begin position="1"/>
        <end position="19"/>
    </location>
</feature>
<evidence type="ECO:0000313" key="3">
    <source>
        <dbReference type="Proteomes" id="UP000027222"/>
    </source>
</evidence>
<organism evidence="2 3">
    <name type="scientific">Galerina marginata (strain CBS 339.88)</name>
    <dbReference type="NCBI Taxonomy" id="685588"/>
    <lineage>
        <taxon>Eukaryota</taxon>
        <taxon>Fungi</taxon>
        <taxon>Dikarya</taxon>
        <taxon>Basidiomycota</taxon>
        <taxon>Agaricomycotina</taxon>
        <taxon>Agaricomycetes</taxon>
        <taxon>Agaricomycetidae</taxon>
        <taxon>Agaricales</taxon>
        <taxon>Agaricineae</taxon>
        <taxon>Strophariaceae</taxon>
        <taxon>Galerina</taxon>
    </lineage>
</organism>